<comment type="caution">
    <text evidence="3">The sequence shown here is derived from an EMBL/GenBank/DDBJ whole genome shotgun (WGS) entry which is preliminary data.</text>
</comment>
<dbReference type="Gene3D" id="1.20.120.20">
    <property type="entry name" value="Apolipoprotein"/>
    <property type="match status" value="1"/>
</dbReference>
<feature type="signal peptide" evidence="2">
    <location>
        <begin position="1"/>
        <end position="18"/>
    </location>
</feature>
<evidence type="ECO:0000256" key="1">
    <source>
        <dbReference type="SAM" id="Coils"/>
    </source>
</evidence>
<dbReference type="AlphaFoldDB" id="A0A5A7PPX0"/>
<evidence type="ECO:0000313" key="3">
    <source>
        <dbReference type="EMBL" id="GER34377.1"/>
    </source>
</evidence>
<proteinExistence type="predicted"/>
<feature type="coiled-coil region" evidence="1">
    <location>
        <begin position="76"/>
        <end position="195"/>
    </location>
</feature>
<dbReference type="EMBL" id="BKCP01004883">
    <property type="protein sequence ID" value="GER34377.1"/>
    <property type="molecule type" value="Genomic_DNA"/>
</dbReference>
<keyword evidence="1" id="KW-0175">Coiled coil</keyword>
<gene>
    <name evidence="3" type="ORF">STAS_10603</name>
</gene>
<organism evidence="3 4">
    <name type="scientific">Striga asiatica</name>
    <name type="common">Asiatic witchweed</name>
    <name type="synonym">Buchnera asiatica</name>
    <dbReference type="NCBI Taxonomy" id="4170"/>
    <lineage>
        <taxon>Eukaryota</taxon>
        <taxon>Viridiplantae</taxon>
        <taxon>Streptophyta</taxon>
        <taxon>Embryophyta</taxon>
        <taxon>Tracheophyta</taxon>
        <taxon>Spermatophyta</taxon>
        <taxon>Magnoliopsida</taxon>
        <taxon>eudicotyledons</taxon>
        <taxon>Gunneridae</taxon>
        <taxon>Pentapetalae</taxon>
        <taxon>asterids</taxon>
        <taxon>lamiids</taxon>
        <taxon>Lamiales</taxon>
        <taxon>Orobanchaceae</taxon>
        <taxon>Buchnereae</taxon>
        <taxon>Striga</taxon>
    </lineage>
</organism>
<accession>A0A5A7PPX0</accession>
<dbReference type="OrthoDB" id="2017695at2759"/>
<evidence type="ECO:0000256" key="2">
    <source>
        <dbReference type="SAM" id="SignalP"/>
    </source>
</evidence>
<dbReference type="PANTHER" id="PTHR34360">
    <property type="entry name" value="OS08G0519400 PROTEIN"/>
    <property type="match status" value="1"/>
</dbReference>
<dbReference type="SUPFAM" id="SSF58113">
    <property type="entry name" value="Apolipoprotein A-I"/>
    <property type="match status" value="1"/>
</dbReference>
<dbReference type="Proteomes" id="UP000325081">
    <property type="component" value="Unassembled WGS sequence"/>
</dbReference>
<evidence type="ECO:0000313" key="4">
    <source>
        <dbReference type="Proteomes" id="UP000325081"/>
    </source>
</evidence>
<name>A0A5A7PPX0_STRAF</name>
<dbReference type="PANTHER" id="PTHR34360:SF1">
    <property type="entry name" value="OS08G0519400 PROTEIN"/>
    <property type="match status" value="1"/>
</dbReference>
<feature type="chain" id="PRO_5022792124" evidence="2">
    <location>
        <begin position="19"/>
        <end position="431"/>
    </location>
</feature>
<keyword evidence="2" id="KW-0732">Signal</keyword>
<protein>
    <submittedName>
        <fullName evidence="3">DNA repair ATPase-related family protein</fullName>
    </submittedName>
</protein>
<reference evidence="4" key="1">
    <citation type="journal article" date="2019" name="Curr. Biol.">
        <title>Genome Sequence of Striga asiatica Provides Insight into the Evolution of Plant Parasitism.</title>
        <authorList>
            <person name="Yoshida S."/>
            <person name="Kim S."/>
            <person name="Wafula E.K."/>
            <person name="Tanskanen J."/>
            <person name="Kim Y.M."/>
            <person name="Honaas L."/>
            <person name="Yang Z."/>
            <person name="Spallek T."/>
            <person name="Conn C.E."/>
            <person name="Ichihashi Y."/>
            <person name="Cheong K."/>
            <person name="Cui S."/>
            <person name="Der J.P."/>
            <person name="Gundlach H."/>
            <person name="Jiao Y."/>
            <person name="Hori C."/>
            <person name="Ishida J.K."/>
            <person name="Kasahara H."/>
            <person name="Kiba T."/>
            <person name="Kim M.S."/>
            <person name="Koo N."/>
            <person name="Laohavisit A."/>
            <person name="Lee Y.H."/>
            <person name="Lumba S."/>
            <person name="McCourt P."/>
            <person name="Mortimer J.C."/>
            <person name="Mutuku J.M."/>
            <person name="Nomura T."/>
            <person name="Sasaki-Sekimoto Y."/>
            <person name="Seto Y."/>
            <person name="Wang Y."/>
            <person name="Wakatake T."/>
            <person name="Sakakibara H."/>
            <person name="Demura T."/>
            <person name="Yamaguchi S."/>
            <person name="Yoneyama K."/>
            <person name="Manabe R.I."/>
            <person name="Nelson D.C."/>
            <person name="Schulman A.H."/>
            <person name="Timko M.P."/>
            <person name="dePamphilis C.W."/>
            <person name="Choi D."/>
            <person name="Shirasu K."/>
        </authorList>
    </citation>
    <scope>NUCLEOTIDE SEQUENCE [LARGE SCALE GENOMIC DNA]</scope>
    <source>
        <strain evidence="4">cv. UVA1</strain>
    </source>
</reference>
<sequence>MAALKVFAFTVFLSLIVARIGVDADASISDVDNEVKDPRSEGPDSSILEQFKSKIHSLESHVEERIQELKDKDELIVAKEKLIKEKSDSIASLENEIASLQRKGKSDAAEQVGKAHARAGVLEKEVERLRKDIDLKIKEIELLQTGVREAERKGSDLNSKFDRLQKIIDDQKTKIRKTERALQIAEEEMMKAKFEAASKIKELMEVVEKKAQAEEWAAPHVETIKTKWVPAVQEQWAVITTKVEPHVRTLTTRAVEFYKVSKDAATPHIIKVQEVAYPYFQELRKHSKPYIDQVATAARPHVDKLHTVLKPYTQQAVHAYGKFLELATTYHSQVQDVVHEKLKSHELTRHLATKELVWFSPLSAVKKSQESRSELVMHTILVAKENVYTQTNEPSKCTYTVLITRVVWSFPSWVERLRDLCAQSMLFVFEC</sequence>
<keyword evidence="4" id="KW-1185">Reference proteome</keyword>